<dbReference type="GO" id="GO:0004527">
    <property type="term" value="F:exonuclease activity"/>
    <property type="evidence" value="ECO:0007669"/>
    <property type="project" value="UniProtKB-KW"/>
</dbReference>
<evidence type="ECO:0000313" key="2">
    <source>
        <dbReference type="EMBL" id="MDU0338663.1"/>
    </source>
</evidence>
<keyword evidence="2" id="KW-0540">Nuclease</keyword>
<feature type="domain" description="Metallo-beta-lactamase" evidence="1">
    <location>
        <begin position="37"/>
        <end position="171"/>
    </location>
</feature>
<dbReference type="SUPFAM" id="SSF56281">
    <property type="entry name" value="Metallo-hydrolase/oxidoreductase"/>
    <property type="match status" value="1"/>
</dbReference>
<reference evidence="2 3" key="1">
    <citation type="submission" date="2023-09" db="EMBL/GenBank/DDBJ databases">
        <title>Whole genome shotgun sequencing (WGS) of Bosea sp. ZW T0_25, isolated from stored onions (Allium cepa).</title>
        <authorList>
            <person name="Stoll D.A."/>
            <person name="Huch M."/>
        </authorList>
    </citation>
    <scope>NUCLEOTIDE SEQUENCE [LARGE SCALE GENOMIC DNA]</scope>
    <source>
        <strain evidence="2 3">ZW T0_25</strain>
    </source>
</reference>
<proteinExistence type="predicted"/>
<dbReference type="GO" id="GO:0016874">
    <property type="term" value="F:ligase activity"/>
    <property type="evidence" value="ECO:0007669"/>
    <property type="project" value="UniProtKB-KW"/>
</dbReference>
<dbReference type="RefSeq" id="WP_316016603.1">
    <property type="nucleotide sequence ID" value="NZ_JAWDID010000002.1"/>
</dbReference>
<dbReference type="InterPro" id="IPR036866">
    <property type="entry name" value="RibonucZ/Hydroxyglut_hydro"/>
</dbReference>
<name>A0ABU3S1J6_9HYPH</name>
<dbReference type="EMBL" id="JAWDID010000002">
    <property type="protein sequence ID" value="MDU0338663.1"/>
    <property type="molecule type" value="Genomic_DNA"/>
</dbReference>
<organism evidence="2 3">
    <name type="scientific">Bosea rubneri</name>
    <dbReference type="NCBI Taxonomy" id="3075434"/>
    <lineage>
        <taxon>Bacteria</taxon>
        <taxon>Pseudomonadati</taxon>
        <taxon>Pseudomonadota</taxon>
        <taxon>Alphaproteobacteria</taxon>
        <taxon>Hyphomicrobiales</taxon>
        <taxon>Boseaceae</taxon>
        <taxon>Bosea</taxon>
    </lineage>
</organism>
<dbReference type="Gene3D" id="3.60.15.10">
    <property type="entry name" value="Ribonuclease Z/Hydroxyacylglutathione hydrolase-like"/>
    <property type="match status" value="1"/>
</dbReference>
<keyword evidence="2" id="KW-0436">Ligase</keyword>
<accession>A0ABU3S1J6</accession>
<dbReference type="EC" id="3.1.-.-" evidence="2"/>
<dbReference type="InterPro" id="IPR001279">
    <property type="entry name" value="Metallo-B-lactamas"/>
</dbReference>
<evidence type="ECO:0000313" key="3">
    <source>
        <dbReference type="Proteomes" id="UP001254257"/>
    </source>
</evidence>
<keyword evidence="2" id="KW-0378">Hydrolase</keyword>
<dbReference type="Pfam" id="PF00753">
    <property type="entry name" value="Lactamase_B"/>
    <property type="match status" value="1"/>
</dbReference>
<dbReference type="Proteomes" id="UP001254257">
    <property type="component" value="Unassembled WGS sequence"/>
</dbReference>
<dbReference type="PANTHER" id="PTHR11203">
    <property type="entry name" value="CLEAVAGE AND POLYADENYLATION SPECIFICITY FACTOR FAMILY MEMBER"/>
    <property type="match status" value="1"/>
</dbReference>
<dbReference type="PANTHER" id="PTHR11203:SF49">
    <property type="entry name" value="BLL1145 PROTEIN"/>
    <property type="match status" value="1"/>
</dbReference>
<dbReference type="Gene3D" id="3.40.50.10890">
    <property type="match status" value="1"/>
</dbReference>
<keyword evidence="3" id="KW-1185">Reference proteome</keyword>
<dbReference type="NCBIfam" id="TIGR04122">
    <property type="entry name" value="Xnuc_lig_assoc"/>
    <property type="match status" value="1"/>
</dbReference>
<dbReference type="InterPro" id="IPR026360">
    <property type="entry name" value="Xnuc_lig_assoc"/>
</dbReference>
<evidence type="ECO:0000259" key="1">
    <source>
        <dbReference type="Pfam" id="PF00753"/>
    </source>
</evidence>
<protein>
    <submittedName>
        <fullName evidence="2">Ligase-associated DNA damage response exonuclease</fullName>
        <ecNumber evidence="2">3.1.-.-</ecNumber>
    </submittedName>
</protein>
<comment type="caution">
    <text evidence="2">The sequence shown here is derived from an EMBL/GenBank/DDBJ whole genome shotgun (WGS) entry which is preliminary data.</text>
</comment>
<gene>
    <name evidence="2" type="ORF">RKE40_02160</name>
</gene>
<sequence length="361" mass="39245">MTRAFGNRPPLRPSELLIPTPAGLYCPPADVYIDPVRPVARALITHGHSDHARAGHGAVLATRETLAIMALRYGEAFAGSRQVAAPGGTTRIGEVDFRFVPAGHVLGSAQIVVEHKGLRIVVSGDYKRERDPTCAPFEPVVCDVFITEATFGLPVFRHPPASAETAKLLDSVRLFPERTHIVGAYSLGKAQRLMALIREAGYERPLFIHGAVEKITELYQAEGIPLGDVRKIEPGERKAEGRKALAGEIVICPPSAIQDLWSRRFPDPVTAFASGWMRVRARARQKGVELPLIISDHADWDDLQETIREVQAGEIWITHGEAEALAHWCGTAGLKGMPLHLVGYGDEGEAEPEGKPAEVAP</sequence>
<keyword evidence="2" id="KW-0269">Exonuclease</keyword>
<dbReference type="InterPro" id="IPR050698">
    <property type="entry name" value="MBL"/>
</dbReference>